<protein>
    <recommendedName>
        <fullName evidence="3">Retrotransposon gag domain-containing protein</fullName>
    </recommendedName>
</protein>
<accession>A0AAV7U8A4</accession>
<dbReference type="EMBL" id="JANPWB010000005">
    <property type="protein sequence ID" value="KAJ1184269.1"/>
    <property type="molecule type" value="Genomic_DNA"/>
</dbReference>
<reference evidence="1" key="1">
    <citation type="journal article" date="2022" name="bioRxiv">
        <title>Sequencing and chromosome-scale assembly of the giantPleurodeles waltlgenome.</title>
        <authorList>
            <person name="Brown T."/>
            <person name="Elewa A."/>
            <person name="Iarovenko S."/>
            <person name="Subramanian E."/>
            <person name="Araus A.J."/>
            <person name="Petzold A."/>
            <person name="Susuki M."/>
            <person name="Suzuki K.-i.T."/>
            <person name="Hayashi T."/>
            <person name="Toyoda A."/>
            <person name="Oliveira C."/>
            <person name="Osipova E."/>
            <person name="Leigh N.D."/>
            <person name="Simon A."/>
            <person name="Yun M.H."/>
        </authorList>
    </citation>
    <scope>NUCLEOTIDE SEQUENCE</scope>
    <source>
        <strain evidence="1">20211129_DDA</strain>
        <tissue evidence="1">Liver</tissue>
    </source>
</reference>
<proteinExistence type="predicted"/>
<name>A0AAV7U8A4_PLEWA</name>
<dbReference type="AlphaFoldDB" id="A0AAV7U8A4"/>
<organism evidence="1 2">
    <name type="scientific">Pleurodeles waltl</name>
    <name type="common">Iberian ribbed newt</name>
    <dbReference type="NCBI Taxonomy" id="8319"/>
    <lineage>
        <taxon>Eukaryota</taxon>
        <taxon>Metazoa</taxon>
        <taxon>Chordata</taxon>
        <taxon>Craniata</taxon>
        <taxon>Vertebrata</taxon>
        <taxon>Euteleostomi</taxon>
        <taxon>Amphibia</taxon>
        <taxon>Batrachia</taxon>
        <taxon>Caudata</taxon>
        <taxon>Salamandroidea</taxon>
        <taxon>Salamandridae</taxon>
        <taxon>Pleurodelinae</taxon>
        <taxon>Pleurodeles</taxon>
    </lineage>
</organism>
<evidence type="ECO:0008006" key="3">
    <source>
        <dbReference type="Google" id="ProtNLM"/>
    </source>
</evidence>
<gene>
    <name evidence="1" type="ORF">NDU88_001077</name>
</gene>
<dbReference type="Proteomes" id="UP001066276">
    <property type="component" value="Chromosome 3_1"/>
</dbReference>
<evidence type="ECO:0000313" key="2">
    <source>
        <dbReference type="Proteomes" id="UP001066276"/>
    </source>
</evidence>
<keyword evidence="2" id="KW-1185">Reference proteome</keyword>
<sequence>MTAGHSAESEAHHDRTEGTLHQEEALGAHPSCLHLLRSVAAAHGWRGMGLRWQDWLEDFKDFMKGSQVSDPAQQLIALPNLNGKEFGQYNKELMVDTVSSYQGAREALNRKFFQEKNIDYERYSFNLVSQGKDESKGEFISQLKRLAR</sequence>
<evidence type="ECO:0000313" key="1">
    <source>
        <dbReference type="EMBL" id="KAJ1184269.1"/>
    </source>
</evidence>
<comment type="caution">
    <text evidence="1">The sequence shown here is derived from an EMBL/GenBank/DDBJ whole genome shotgun (WGS) entry which is preliminary data.</text>
</comment>